<dbReference type="PANTHER" id="PTHR21593:SF36">
    <property type="entry name" value="DUF148 DOMAIN-CONTAINING PROTEIN-RELATED"/>
    <property type="match status" value="1"/>
</dbReference>
<evidence type="ECO:0000313" key="4">
    <source>
        <dbReference type="WBParaSite" id="sdigi.contig459.g8467.t1"/>
    </source>
</evidence>
<feature type="domain" description="SXP/RAL-2 family protein Ani s 5-like cation-binding" evidence="2">
    <location>
        <begin position="35"/>
        <end position="136"/>
    </location>
</feature>
<dbReference type="AlphaFoldDB" id="A0A915PUM1"/>
<evidence type="ECO:0000256" key="1">
    <source>
        <dbReference type="SAM" id="SignalP"/>
    </source>
</evidence>
<dbReference type="InterPro" id="IPR052823">
    <property type="entry name" value="SXP/RAL-2_related"/>
</dbReference>
<feature type="chain" id="PRO_5037733564" evidence="1">
    <location>
        <begin position="18"/>
        <end position="147"/>
    </location>
</feature>
<dbReference type="PANTHER" id="PTHR21593">
    <property type="entry name" value="PRION-LIKE- Q/N-RICH -DOMAIN-BEARING PROTEIN PROTEIN"/>
    <property type="match status" value="1"/>
</dbReference>
<proteinExistence type="predicted"/>
<keyword evidence="3" id="KW-1185">Reference proteome</keyword>
<organism evidence="3 4">
    <name type="scientific">Setaria digitata</name>
    <dbReference type="NCBI Taxonomy" id="48799"/>
    <lineage>
        <taxon>Eukaryota</taxon>
        <taxon>Metazoa</taxon>
        <taxon>Ecdysozoa</taxon>
        <taxon>Nematoda</taxon>
        <taxon>Chromadorea</taxon>
        <taxon>Rhabditida</taxon>
        <taxon>Spirurina</taxon>
        <taxon>Spiruromorpha</taxon>
        <taxon>Filarioidea</taxon>
        <taxon>Setariidae</taxon>
        <taxon>Setaria</taxon>
    </lineage>
</organism>
<accession>A0A915PUM1</accession>
<evidence type="ECO:0000313" key="3">
    <source>
        <dbReference type="Proteomes" id="UP000887581"/>
    </source>
</evidence>
<dbReference type="WBParaSite" id="sdigi.contig459.g8467.t1">
    <property type="protein sequence ID" value="sdigi.contig459.g8467.t1"/>
    <property type="gene ID" value="sdigi.contig459.g8467"/>
</dbReference>
<name>A0A915PUM1_9BILA</name>
<sequence>MKSIIFLAIGLLAGVIGQQPEVPPFLVGAPESVVRDFFDLLRKDETKTDPQTEADIEAFVAKLGGDYKRRFDKFKEEVKQGRVEYEKIHQTAIAKFSPAAREADARMSAIADNPNLTIQEKTKQIQTIMNSLPDATRKEIIDALGPQ</sequence>
<evidence type="ECO:0000259" key="2">
    <source>
        <dbReference type="Pfam" id="PF02520"/>
    </source>
</evidence>
<protein>
    <submittedName>
        <fullName evidence="4">SXP/RAL-2 family protein Ani s 5-like cation-binding domain-containing protein</fullName>
    </submittedName>
</protein>
<dbReference type="Proteomes" id="UP000887581">
    <property type="component" value="Unplaced"/>
</dbReference>
<dbReference type="Pfam" id="PF02520">
    <property type="entry name" value="ANIS5_cation-bd"/>
    <property type="match status" value="1"/>
</dbReference>
<feature type="signal peptide" evidence="1">
    <location>
        <begin position="1"/>
        <end position="17"/>
    </location>
</feature>
<dbReference type="InterPro" id="IPR003677">
    <property type="entry name" value="ANIS5_cation-bd"/>
</dbReference>
<keyword evidence="1" id="KW-0732">Signal</keyword>
<reference evidence="4" key="1">
    <citation type="submission" date="2022-11" db="UniProtKB">
        <authorList>
            <consortium name="WormBaseParasite"/>
        </authorList>
    </citation>
    <scope>IDENTIFICATION</scope>
</reference>